<dbReference type="SMART" id="SM00382">
    <property type="entry name" value="AAA"/>
    <property type="match status" value="1"/>
</dbReference>
<dbReference type="InterPro" id="IPR003439">
    <property type="entry name" value="ABC_transporter-like_ATP-bd"/>
</dbReference>
<evidence type="ECO:0000256" key="9">
    <source>
        <dbReference type="ARBA" id="ARBA00023065"/>
    </source>
</evidence>
<dbReference type="GO" id="GO:0005886">
    <property type="term" value="C:plasma membrane"/>
    <property type="evidence" value="ECO:0007669"/>
    <property type="project" value="UniProtKB-SubCell"/>
</dbReference>
<keyword evidence="9" id="KW-0406">Ion transport</keyword>
<accession>A0A0K6GY56</accession>
<dbReference type="SUPFAM" id="SSF52540">
    <property type="entry name" value="P-loop containing nucleoside triphosphate hydrolases"/>
    <property type="match status" value="1"/>
</dbReference>
<protein>
    <submittedName>
        <fullName evidence="12">ABC-type cobalamin/Fe3+-siderophores transport system, ATPase component</fullName>
    </submittedName>
</protein>
<dbReference type="InterPro" id="IPR027417">
    <property type="entry name" value="P-loop_NTPase"/>
</dbReference>
<evidence type="ECO:0000256" key="1">
    <source>
        <dbReference type="ARBA" id="ARBA00004202"/>
    </source>
</evidence>
<dbReference type="InterPro" id="IPR003593">
    <property type="entry name" value="AAA+_ATPase"/>
</dbReference>
<dbReference type="AlphaFoldDB" id="A0A0K6GY56"/>
<dbReference type="Pfam" id="PF00005">
    <property type="entry name" value="ABC_tran"/>
    <property type="match status" value="1"/>
</dbReference>
<keyword evidence="10" id="KW-0472">Membrane</keyword>
<keyword evidence="8" id="KW-0408">Iron</keyword>
<proteinExistence type="inferred from homology"/>
<dbReference type="GO" id="GO:0006826">
    <property type="term" value="P:iron ion transport"/>
    <property type="evidence" value="ECO:0007669"/>
    <property type="project" value="UniProtKB-KW"/>
</dbReference>
<dbReference type="FunFam" id="3.40.50.300:FF:000134">
    <property type="entry name" value="Iron-enterobactin ABC transporter ATP-binding protein"/>
    <property type="match status" value="1"/>
</dbReference>
<keyword evidence="7" id="KW-0067">ATP-binding</keyword>
<evidence type="ECO:0000256" key="5">
    <source>
        <dbReference type="ARBA" id="ARBA00022496"/>
    </source>
</evidence>
<keyword evidence="3" id="KW-0813">Transport</keyword>
<dbReference type="CDD" id="cd03214">
    <property type="entry name" value="ABC_Iron-Siderophores_B12_Hemin"/>
    <property type="match status" value="1"/>
</dbReference>
<dbReference type="EMBL" id="CYHA01000003">
    <property type="protein sequence ID" value="CUA83448.1"/>
    <property type="molecule type" value="Genomic_DNA"/>
</dbReference>
<keyword evidence="13" id="KW-1185">Reference proteome</keyword>
<evidence type="ECO:0000256" key="7">
    <source>
        <dbReference type="ARBA" id="ARBA00022840"/>
    </source>
</evidence>
<dbReference type="PROSITE" id="PS50893">
    <property type="entry name" value="ABC_TRANSPORTER_2"/>
    <property type="match status" value="1"/>
</dbReference>
<evidence type="ECO:0000313" key="12">
    <source>
        <dbReference type="EMBL" id="CUA83448.1"/>
    </source>
</evidence>
<evidence type="ECO:0000256" key="3">
    <source>
        <dbReference type="ARBA" id="ARBA00022448"/>
    </source>
</evidence>
<feature type="domain" description="ABC transporter" evidence="11">
    <location>
        <begin position="9"/>
        <end position="245"/>
    </location>
</feature>
<keyword evidence="4" id="KW-1003">Cell membrane</keyword>
<organism evidence="12 13">
    <name type="scientific">Gulbenkiania indica</name>
    <dbReference type="NCBI Taxonomy" id="375574"/>
    <lineage>
        <taxon>Bacteria</taxon>
        <taxon>Pseudomonadati</taxon>
        <taxon>Pseudomonadota</taxon>
        <taxon>Betaproteobacteria</taxon>
        <taxon>Neisseriales</taxon>
        <taxon>Chromobacteriaceae</taxon>
        <taxon>Gulbenkiania</taxon>
    </lineage>
</organism>
<dbReference type="OrthoDB" id="5296765at2"/>
<dbReference type="InterPro" id="IPR017871">
    <property type="entry name" value="ABC_transporter-like_CS"/>
</dbReference>
<evidence type="ECO:0000256" key="4">
    <source>
        <dbReference type="ARBA" id="ARBA00022475"/>
    </source>
</evidence>
<evidence type="ECO:0000256" key="10">
    <source>
        <dbReference type="ARBA" id="ARBA00023136"/>
    </source>
</evidence>
<evidence type="ECO:0000256" key="2">
    <source>
        <dbReference type="ARBA" id="ARBA00005417"/>
    </source>
</evidence>
<reference evidence="13" key="1">
    <citation type="submission" date="2015-08" db="EMBL/GenBank/DDBJ databases">
        <authorList>
            <person name="Varghese N."/>
        </authorList>
    </citation>
    <scope>NUCLEOTIDE SEQUENCE [LARGE SCALE GENOMIC DNA]</scope>
    <source>
        <strain evidence="13">DSM 17901</strain>
    </source>
</reference>
<keyword evidence="5" id="KW-0410">Iron transport</keyword>
<dbReference type="Proteomes" id="UP000243535">
    <property type="component" value="Unassembled WGS sequence"/>
</dbReference>
<evidence type="ECO:0000313" key="13">
    <source>
        <dbReference type="Proteomes" id="UP000243535"/>
    </source>
</evidence>
<comment type="subcellular location">
    <subcellularLocation>
        <location evidence="1">Cell membrane</location>
        <topology evidence="1">Peripheral membrane protein</topology>
    </subcellularLocation>
</comment>
<keyword evidence="6" id="KW-0547">Nucleotide-binding</keyword>
<dbReference type="GO" id="GO:0016887">
    <property type="term" value="F:ATP hydrolysis activity"/>
    <property type="evidence" value="ECO:0007669"/>
    <property type="project" value="InterPro"/>
</dbReference>
<name>A0A0K6GY56_9NEIS</name>
<evidence type="ECO:0000256" key="8">
    <source>
        <dbReference type="ARBA" id="ARBA00023004"/>
    </source>
</evidence>
<dbReference type="STRING" id="375574.GCA_001418035_01539"/>
<evidence type="ECO:0000259" key="11">
    <source>
        <dbReference type="PROSITE" id="PS50893"/>
    </source>
</evidence>
<dbReference type="GO" id="GO:0005524">
    <property type="term" value="F:ATP binding"/>
    <property type="evidence" value="ECO:0007669"/>
    <property type="project" value="UniProtKB-KW"/>
</dbReference>
<dbReference type="RefSeq" id="WP_141656722.1">
    <property type="nucleotide sequence ID" value="NZ_CYHA01000003.1"/>
</dbReference>
<evidence type="ECO:0000256" key="6">
    <source>
        <dbReference type="ARBA" id="ARBA00022741"/>
    </source>
</evidence>
<dbReference type="Gene3D" id="3.40.50.300">
    <property type="entry name" value="P-loop containing nucleotide triphosphate hydrolases"/>
    <property type="match status" value="1"/>
</dbReference>
<dbReference type="PANTHER" id="PTHR42771:SF2">
    <property type="entry name" value="IRON(3+)-HYDROXAMATE IMPORT ATP-BINDING PROTEIN FHUC"/>
    <property type="match status" value="1"/>
</dbReference>
<dbReference type="InterPro" id="IPR051535">
    <property type="entry name" value="Siderophore_ABC-ATPase"/>
</dbReference>
<comment type="similarity">
    <text evidence="2">Belongs to the ABC transporter superfamily.</text>
</comment>
<dbReference type="PROSITE" id="PS00211">
    <property type="entry name" value="ABC_TRANSPORTER_1"/>
    <property type="match status" value="1"/>
</dbReference>
<sequence>MSASSPPLLAADAIAVRLGGQTIFDALSVQFDAGRVYALCGPNGCGKSTLLRTLAGLIAPASGQVRLEGQDLARMRPRDRARRLAMLAQSHLTPAGLTVRELVACGRFAHTGPGHRLRAADTTAIDHALALTGLEALAGRDVATLSGGQRQRAWLAMALAQEGTLLLLDEPTTYLDVHHQIDVLETVRRLNREHGLTVVWVLHDLNQAAAFSDELLLMKSGHLVARGTPDALMQPALMREVFGVEMWRLPGSTPPVCLPRYVSAPLPHDQRVQAC</sequence>
<gene>
    <name evidence="12" type="ORF">Ga0061063_1748</name>
</gene>
<dbReference type="PANTHER" id="PTHR42771">
    <property type="entry name" value="IRON(3+)-HYDROXAMATE IMPORT ATP-BINDING PROTEIN FHUC"/>
    <property type="match status" value="1"/>
</dbReference>